<dbReference type="Pfam" id="PF02255">
    <property type="entry name" value="PTS_IIA"/>
    <property type="match status" value="1"/>
</dbReference>
<dbReference type="RefSeq" id="WP_307410734.1">
    <property type="nucleotide sequence ID" value="NZ_JAUSUR010000008.1"/>
</dbReference>
<name>A0ABU0E779_9FIRM</name>
<proteinExistence type="predicted"/>
<dbReference type="PANTHER" id="PTHR34382:SF7">
    <property type="entry name" value="PTS SYSTEM N,N'-DIACETYLCHITOBIOSE-SPECIFIC EIIA COMPONENT"/>
    <property type="match status" value="1"/>
</dbReference>
<reference evidence="6 7" key="1">
    <citation type="submission" date="2023-07" db="EMBL/GenBank/DDBJ databases">
        <title>Genomic Encyclopedia of Type Strains, Phase IV (KMG-IV): sequencing the most valuable type-strain genomes for metagenomic binning, comparative biology and taxonomic classification.</title>
        <authorList>
            <person name="Goeker M."/>
        </authorList>
    </citation>
    <scope>NUCLEOTIDE SEQUENCE [LARGE SCALE GENOMIC DNA]</scope>
    <source>
        <strain evidence="6 7">DSM 16784</strain>
    </source>
</reference>
<dbReference type="PANTHER" id="PTHR34382">
    <property type="entry name" value="PTS SYSTEM N,N'-DIACETYLCHITOBIOSE-SPECIFIC EIIA COMPONENT"/>
    <property type="match status" value="1"/>
</dbReference>
<dbReference type="Gene3D" id="1.20.58.80">
    <property type="entry name" value="Phosphotransferase system, lactose/cellobiose-type IIA subunit"/>
    <property type="match status" value="1"/>
</dbReference>
<keyword evidence="1" id="KW-0813">Transport</keyword>
<dbReference type="InterPro" id="IPR003188">
    <property type="entry name" value="PTS_IIA_lac/cel"/>
</dbReference>
<accession>A0ABU0E779</accession>
<evidence type="ECO:0000256" key="2">
    <source>
        <dbReference type="ARBA" id="ARBA00022597"/>
    </source>
</evidence>
<evidence type="ECO:0000256" key="5">
    <source>
        <dbReference type="PROSITE-ProRule" id="PRU00418"/>
    </source>
</evidence>
<comment type="caution">
    <text evidence="6">The sequence shown here is derived from an EMBL/GenBank/DDBJ whole genome shotgun (WGS) entry which is preliminary data.</text>
</comment>
<evidence type="ECO:0000256" key="4">
    <source>
        <dbReference type="ARBA" id="ARBA00022683"/>
    </source>
</evidence>
<gene>
    <name evidence="6" type="ORF">J2S15_003518</name>
</gene>
<dbReference type="CDD" id="cd00215">
    <property type="entry name" value="PTS_IIA_lac"/>
    <property type="match status" value="1"/>
</dbReference>
<evidence type="ECO:0000256" key="1">
    <source>
        <dbReference type="ARBA" id="ARBA00022448"/>
    </source>
</evidence>
<dbReference type="EMBL" id="JAUSUR010000008">
    <property type="protein sequence ID" value="MDQ0362757.1"/>
    <property type="molecule type" value="Genomic_DNA"/>
</dbReference>
<feature type="modified residue" description="Phosphohistidine; by HPr" evidence="5">
    <location>
        <position position="76"/>
    </location>
</feature>
<dbReference type="SUPFAM" id="SSF46973">
    <property type="entry name" value="Enzyme IIa from lactose specific PTS, IIa-lac"/>
    <property type="match status" value="1"/>
</dbReference>
<sequence length="108" mass="12440">MEEFNESGMSLILHSGDAKNSAMKALRFARKHEFDEAEKHLKEAREHIGEAHQSQTDLLHKEANGDATTVSLLMVHAQDHMMNTLSFIDSTDEMIHLYKEIYELKKEK</sequence>
<dbReference type="PROSITE" id="PS51095">
    <property type="entry name" value="PTS_EIIA_TYPE_3"/>
    <property type="match status" value="1"/>
</dbReference>
<evidence type="ECO:0000313" key="6">
    <source>
        <dbReference type="EMBL" id="MDQ0362757.1"/>
    </source>
</evidence>
<evidence type="ECO:0000256" key="3">
    <source>
        <dbReference type="ARBA" id="ARBA00022679"/>
    </source>
</evidence>
<keyword evidence="4" id="KW-0598">Phosphotransferase system</keyword>
<keyword evidence="7" id="KW-1185">Reference proteome</keyword>
<evidence type="ECO:0000313" key="7">
    <source>
        <dbReference type="Proteomes" id="UP001230220"/>
    </source>
</evidence>
<dbReference type="InterPro" id="IPR036542">
    <property type="entry name" value="PTS_IIA_lac/cel_sf"/>
</dbReference>
<dbReference type="PIRSF" id="PIRSF000699">
    <property type="entry name" value="PTS_IILac_III"/>
    <property type="match status" value="1"/>
</dbReference>
<organism evidence="6 7">
    <name type="scientific">Breznakia pachnodae</name>
    <dbReference type="NCBI Taxonomy" id="265178"/>
    <lineage>
        <taxon>Bacteria</taxon>
        <taxon>Bacillati</taxon>
        <taxon>Bacillota</taxon>
        <taxon>Erysipelotrichia</taxon>
        <taxon>Erysipelotrichales</taxon>
        <taxon>Erysipelotrichaceae</taxon>
        <taxon>Breznakia</taxon>
    </lineage>
</organism>
<dbReference type="Proteomes" id="UP001230220">
    <property type="component" value="Unassembled WGS sequence"/>
</dbReference>
<keyword evidence="3" id="KW-0808">Transferase</keyword>
<protein>
    <submittedName>
        <fullName evidence="6">PTS system cellobiose-specific IIA component</fullName>
    </submittedName>
</protein>
<keyword evidence="2" id="KW-0762">Sugar transport</keyword>